<accession>A0A852TPT5</accession>
<evidence type="ECO:0000313" key="2">
    <source>
        <dbReference type="EMBL" id="NYE45999.1"/>
    </source>
</evidence>
<keyword evidence="3" id="KW-1185">Reference proteome</keyword>
<evidence type="ECO:0000256" key="1">
    <source>
        <dbReference type="SAM" id="MobiDB-lite"/>
    </source>
</evidence>
<dbReference type="Proteomes" id="UP000589036">
    <property type="component" value="Unassembled WGS sequence"/>
</dbReference>
<evidence type="ECO:0000313" key="3">
    <source>
        <dbReference type="Proteomes" id="UP000589036"/>
    </source>
</evidence>
<dbReference type="AlphaFoldDB" id="A0A852TPT5"/>
<gene>
    <name evidence="2" type="ORF">HDA32_001119</name>
</gene>
<dbReference type="RefSeq" id="WP_179642165.1">
    <property type="nucleotide sequence ID" value="NZ_BAAAYY010000024.1"/>
</dbReference>
<protein>
    <submittedName>
        <fullName evidence="2">Uncharacterized protein</fullName>
    </submittedName>
</protein>
<organism evidence="2 3">
    <name type="scientific">Spinactinospora alkalitolerans</name>
    <dbReference type="NCBI Taxonomy" id="687207"/>
    <lineage>
        <taxon>Bacteria</taxon>
        <taxon>Bacillati</taxon>
        <taxon>Actinomycetota</taxon>
        <taxon>Actinomycetes</taxon>
        <taxon>Streptosporangiales</taxon>
        <taxon>Nocardiopsidaceae</taxon>
        <taxon>Spinactinospora</taxon>
    </lineage>
</organism>
<comment type="caution">
    <text evidence="2">The sequence shown here is derived from an EMBL/GenBank/DDBJ whole genome shotgun (WGS) entry which is preliminary data.</text>
</comment>
<dbReference type="EMBL" id="JACCCC010000001">
    <property type="protein sequence ID" value="NYE45999.1"/>
    <property type="molecule type" value="Genomic_DNA"/>
</dbReference>
<sequence>MSEPQYPWDEHRGPGAEPPADGPGYGGGEPEGRVPEAPVRNSYTNQGDAENIIQAGTVYGGVHSHHRYEDNRQTIGQQHNYFAVDLFEAGHFKSDYVEFVRETFVSAVPERHRRFVSDLKATGSGAVVGEPGTGRRWAAIAALAELGLPIRPVQVEEDEAWSAAKLVCDSGQGYLIDLSGTGPLTETRAQSLHSYAAKARERGSAVVIVMRDGQSPDGGIGGARRLPVTAPRGRDVFLRHLHHLLPAADADAWLKDERVTAALDEARPASAARMARLAHEAFLADPQVGQDDWITLALSAYGNWEEELKKWFERRQSEAGIYDRVLLATVAMLEHEPADQVLIAAARLAGELEVAPSDATGISGAGLEATVRRVGAEVGPDRTVRFTDLAYSPAVLDYLWWQHPRVRKPLLDWSTRIPDGGHPPTWPARIAERWLGLAERHDDFAWVTGLFIAWARSARTVDVAVAMAGNVAARPREGRAMRRTLYEIAKNPSDRALAIAAVRVCSTYGTLDPGTALTRLKWLADLPDDKVRHEVHRTLSHFAASPEIRPQVLRELTEWANDPRRRGRHQVAREAIAALLATVDDTGLPVLLADAMAAEQRPLNRAIARAWHPLLETEYQPLAGPPITAWLNSLVKERGDFAVIADILSGAAEDSIPRVAAASKLIDHWHAEQDSGGTPMILELKNRVHDAVSLAPKTGEARREGL</sequence>
<name>A0A852TPT5_9ACTN</name>
<reference evidence="2 3" key="1">
    <citation type="submission" date="2020-07" db="EMBL/GenBank/DDBJ databases">
        <title>Sequencing the genomes of 1000 actinobacteria strains.</title>
        <authorList>
            <person name="Klenk H.-P."/>
        </authorList>
    </citation>
    <scope>NUCLEOTIDE SEQUENCE [LARGE SCALE GENOMIC DNA]</scope>
    <source>
        <strain evidence="2 3">CXB654</strain>
    </source>
</reference>
<feature type="region of interest" description="Disordered" evidence="1">
    <location>
        <begin position="1"/>
        <end position="44"/>
    </location>
</feature>
<proteinExistence type="predicted"/>